<evidence type="ECO:0000256" key="1">
    <source>
        <dbReference type="SAM" id="Coils"/>
    </source>
</evidence>
<keyword evidence="1" id="KW-0175">Coiled coil</keyword>
<dbReference type="RefSeq" id="WP_101335597.1">
    <property type="nucleotide sequence ID" value="NZ_PJNI01000020.1"/>
</dbReference>
<gene>
    <name evidence="3" type="ORF">CW751_13685</name>
</gene>
<proteinExistence type="predicted"/>
<evidence type="ECO:0000313" key="4">
    <source>
        <dbReference type="Proteomes" id="UP000236654"/>
    </source>
</evidence>
<feature type="domain" description="Peptidase S74" evidence="2">
    <location>
        <begin position="516"/>
        <end position="619"/>
    </location>
</feature>
<reference evidence="3 4" key="1">
    <citation type="submission" date="2017-12" db="EMBL/GenBank/DDBJ databases">
        <title>The draft genome sequence of Brumimicrobium saltpan LHR20.</title>
        <authorList>
            <person name="Do Z.-J."/>
            <person name="Luo H.-R."/>
        </authorList>
    </citation>
    <scope>NUCLEOTIDE SEQUENCE [LARGE SCALE GENOMIC DNA]</scope>
    <source>
        <strain evidence="3 4">LHR20</strain>
    </source>
</reference>
<name>A0A2I0QZD3_9FLAO</name>
<dbReference type="Pfam" id="PF13884">
    <property type="entry name" value="Peptidase_S74"/>
    <property type="match status" value="1"/>
</dbReference>
<organism evidence="3 4">
    <name type="scientific">Brumimicrobium salinarum</name>
    <dbReference type="NCBI Taxonomy" id="2058658"/>
    <lineage>
        <taxon>Bacteria</taxon>
        <taxon>Pseudomonadati</taxon>
        <taxon>Bacteroidota</taxon>
        <taxon>Flavobacteriia</taxon>
        <taxon>Flavobacteriales</taxon>
        <taxon>Crocinitomicaceae</taxon>
        <taxon>Brumimicrobium</taxon>
    </lineage>
</organism>
<dbReference type="EMBL" id="PJNI01000020">
    <property type="protein sequence ID" value="PKR79686.1"/>
    <property type="molecule type" value="Genomic_DNA"/>
</dbReference>
<keyword evidence="4" id="KW-1185">Reference proteome</keyword>
<feature type="coiled-coil region" evidence="1">
    <location>
        <begin position="598"/>
        <end position="649"/>
    </location>
</feature>
<dbReference type="InterPro" id="IPR030392">
    <property type="entry name" value="S74_ICA"/>
</dbReference>
<comment type="caution">
    <text evidence="3">The sequence shown here is derived from an EMBL/GenBank/DDBJ whole genome shotgun (WGS) entry which is preliminary data.</text>
</comment>
<dbReference type="OrthoDB" id="1275267at2"/>
<dbReference type="AlphaFoldDB" id="A0A2I0QZD3"/>
<accession>A0A2I0QZD3</accession>
<protein>
    <recommendedName>
        <fullName evidence="2">Peptidase S74 domain-containing protein</fullName>
    </recommendedName>
</protein>
<evidence type="ECO:0000259" key="2">
    <source>
        <dbReference type="PROSITE" id="PS51688"/>
    </source>
</evidence>
<sequence length="651" mass="70402">MQKPNLNLKALIWIFIFIISTAHVTAQNVGINEENPTNTLHIKPLNTGDEPLRIEGLTAVSAGENALLIHNPSVGVVRYITINNLSDSILESLVVNQVFVDSMVSMIYNYGDTLLHNETFLTSLGDSIDTHLDSLTLNGNILNGWVDGNNTSVDLTSLTGVNQNDIINIIYNNGDTLLNNTTFLNNLQDSIDTHLDSLVLNGTLLSGWVDGANNTVDLGNLIGTDNQNLTGATLSGTTLTIDIQNGTSTSVDLSSLIGTDNQDLTNATLSGNILTIDIQNGASVNVDLSSLVGSDSQNLTLTGDNLSISNGNTVMLTSLKDHDWYESGTTNQATSINQSIFTNGDVGIGNNNPLSKLHLSGNPLVMRLENTSGGTWGLNSTNAGDFRLENISGSSTAITALGSNDYVGIGTNNPTHRLEVNGEVLIDNGTNDGARLIFRGGTGATEEYRARVGLTGNLGFFPIEAGLPGYMGEALVLTQDAKVGVGDHQAPLYALELKNQMSLYGQARATGWLTYSDERIKSNRQSIGDAVGTIKKLNPVYYFQHNSEKTENGLAISDKGGYSYGFLAQELYKVVPEMVFKPKNDSDELWSVDYIKLIPILTKAIQEQQLEIDALKTENQQLVEQQNKFEELENEVEELKNQIKTLIENTK</sequence>
<dbReference type="PROSITE" id="PS51688">
    <property type="entry name" value="ICA"/>
    <property type="match status" value="1"/>
</dbReference>
<dbReference type="Proteomes" id="UP000236654">
    <property type="component" value="Unassembled WGS sequence"/>
</dbReference>
<evidence type="ECO:0000313" key="3">
    <source>
        <dbReference type="EMBL" id="PKR79686.1"/>
    </source>
</evidence>